<dbReference type="EMBL" id="ACLF03000006">
    <property type="protein sequence ID" value="EFQ83086.1"/>
    <property type="molecule type" value="Genomic_DNA"/>
</dbReference>
<accession>E2SCY3</accession>
<dbReference type="RefSeq" id="WP_007077387.1">
    <property type="nucleotide sequence ID" value="NZ_CM001024.1"/>
</dbReference>
<organism evidence="1 2">
    <name type="scientific">Aeromicrobium marinum DSM 15272</name>
    <dbReference type="NCBI Taxonomy" id="585531"/>
    <lineage>
        <taxon>Bacteria</taxon>
        <taxon>Bacillati</taxon>
        <taxon>Actinomycetota</taxon>
        <taxon>Actinomycetes</taxon>
        <taxon>Propionibacteriales</taxon>
        <taxon>Nocardioidaceae</taxon>
        <taxon>Aeromicrobium</taxon>
    </lineage>
</organism>
<proteinExistence type="predicted"/>
<keyword evidence="2" id="KW-1185">Reference proteome</keyword>
<dbReference type="HOGENOM" id="CLU_1425250_0_0_11"/>
<sequence>MGRARLDVDADPSTWLIGPTEDRPYDRWLPAAVDVVCEDFEVEDAEGRDYVTQVLQVFGRDDDHPLTERLLRWRAVEDAPLPVRFGMVTRESWPAEDVEAYLRAEDLLVVEAPVVEAVEDVPDGRSVRRSLSYSLLDDELVVSLRYVVESPSSPSLLAVVHTASTHPNLMVEAVSDLDLLCRTLHARGSA</sequence>
<dbReference type="Proteomes" id="UP000003111">
    <property type="component" value="Unassembled WGS sequence"/>
</dbReference>
<dbReference type="OrthoDB" id="5185066at2"/>
<dbReference type="AlphaFoldDB" id="E2SCY3"/>
<evidence type="ECO:0000313" key="2">
    <source>
        <dbReference type="Proteomes" id="UP000003111"/>
    </source>
</evidence>
<name>E2SCY3_9ACTN</name>
<protein>
    <submittedName>
        <fullName evidence="1">Uncharacterized protein</fullName>
    </submittedName>
</protein>
<evidence type="ECO:0000313" key="1">
    <source>
        <dbReference type="EMBL" id="EFQ83086.1"/>
    </source>
</evidence>
<gene>
    <name evidence="1" type="ORF">HMPREF0063_12295</name>
</gene>
<reference evidence="1" key="1">
    <citation type="submission" date="2010-08" db="EMBL/GenBank/DDBJ databases">
        <authorList>
            <person name="Muzny D."/>
            <person name="Qin X."/>
            <person name="Buhay C."/>
            <person name="Dugan-Rocha S."/>
            <person name="Ding Y."/>
            <person name="Chen G."/>
            <person name="Hawes A."/>
            <person name="Holder M."/>
            <person name="Jhangiani S."/>
            <person name="Johnson A."/>
            <person name="Khan Z."/>
            <person name="Li Z."/>
            <person name="Liu W."/>
            <person name="Liu X."/>
            <person name="Perez L."/>
            <person name="Shen H."/>
            <person name="Wang Q."/>
            <person name="Watt J."/>
            <person name="Xi L."/>
            <person name="Xin Y."/>
            <person name="Zhou J."/>
            <person name="Deng J."/>
            <person name="Jiang H."/>
            <person name="Liu Y."/>
            <person name="Qu J."/>
            <person name="Song X.-Z."/>
            <person name="Zhang L."/>
            <person name="Villasana D."/>
            <person name="Johnson A."/>
            <person name="Liu J."/>
            <person name="Liyanage D."/>
            <person name="Lorensuhewa L."/>
            <person name="Robinson T."/>
            <person name="Song A."/>
            <person name="Song B.-B."/>
            <person name="Dinh H."/>
            <person name="Thornton R."/>
            <person name="Coyle M."/>
            <person name="Francisco L."/>
            <person name="Jackson L."/>
            <person name="Javaid M."/>
            <person name="Korchina V."/>
            <person name="Kovar C."/>
            <person name="Mata R."/>
            <person name="Mathew T."/>
            <person name="Ngo R."/>
            <person name="Nguyen L."/>
            <person name="Nguyen N."/>
            <person name="Okwuonu G."/>
            <person name="Ongeri F."/>
            <person name="Pham C."/>
            <person name="Simmons D."/>
            <person name="Wilczek-Boney K."/>
            <person name="Hale W."/>
            <person name="Jakkamsetti A."/>
            <person name="Pham P."/>
            <person name="Ruth R."/>
            <person name="San Lucas F."/>
            <person name="Warren J."/>
            <person name="Zhang J."/>
            <person name="Zhao Z."/>
            <person name="Zhou C."/>
            <person name="Zhu D."/>
            <person name="Lee S."/>
            <person name="Bess C."/>
            <person name="Blankenburg K."/>
            <person name="Forbes L."/>
            <person name="Fu Q."/>
            <person name="Gubbala S."/>
            <person name="Hirani K."/>
            <person name="Jayaseelan J.C."/>
            <person name="Lara F."/>
            <person name="Munidasa M."/>
            <person name="Palculict T."/>
            <person name="Patil S."/>
            <person name="Pu L.-L."/>
            <person name="Saada N."/>
            <person name="Tang L."/>
            <person name="Weissenberger G."/>
            <person name="Zhu Y."/>
            <person name="Hemphill L."/>
            <person name="Shang Y."/>
            <person name="Youmans B."/>
            <person name="Ayvaz T."/>
            <person name="Ross M."/>
            <person name="Santibanez J."/>
            <person name="Aqrawi P."/>
            <person name="Gross S."/>
            <person name="Joshi V."/>
            <person name="Fowler G."/>
            <person name="Nazareth L."/>
            <person name="Reid J."/>
            <person name="Worley K."/>
            <person name="Petrosino J."/>
            <person name="Highlander S."/>
            <person name="Gibbs R."/>
        </authorList>
    </citation>
    <scope>NUCLEOTIDE SEQUENCE [LARGE SCALE GENOMIC DNA]</scope>
    <source>
        <strain evidence="1">DSM 15272</strain>
    </source>
</reference>
<dbReference type="STRING" id="585531.HMPREF0063_12295"/>
<comment type="caution">
    <text evidence="1">The sequence shown here is derived from an EMBL/GenBank/DDBJ whole genome shotgun (WGS) entry which is preliminary data.</text>
</comment>